<gene>
    <name evidence="3" type="ORF">AAL_07806</name>
</gene>
<name>A0A167WQV4_9HYPO</name>
<feature type="transmembrane region" description="Helical" evidence="2">
    <location>
        <begin position="83"/>
        <end position="107"/>
    </location>
</feature>
<keyword evidence="4" id="KW-1185">Reference proteome</keyword>
<dbReference type="STRING" id="1081109.A0A167WQV4"/>
<organism evidence="3 4">
    <name type="scientific">Moelleriella libera RCEF 2490</name>
    <dbReference type="NCBI Taxonomy" id="1081109"/>
    <lineage>
        <taxon>Eukaryota</taxon>
        <taxon>Fungi</taxon>
        <taxon>Dikarya</taxon>
        <taxon>Ascomycota</taxon>
        <taxon>Pezizomycotina</taxon>
        <taxon>Sordariomycetes</taxon>
        <taxon>Hypocreomycetidae</taxon>
        <taxon>Hypocreales</taxon>
        <taxon>Clavicipitaceae</taxon>
        <taxon>Moelleriella</taxon>
    </lineage>
</organism>
<evidence type="ECO:0000256" key="1">
    <source>
        <dbReference type="SAM" id="MobiDB-lite"/>
    </source>
</evidence>
<feature type="compositionally biased region" description="Low complexity" evidence="1">
    <location>
        <begin position="162"/>
        <end position="179"/>
    </location>
</feature>
<accession>A0A167WQV4</accession>
<dbReference type="EMBL" id="AZGY01000026">
    <property type="protein sequence ID" value="KZZ89158.1"/>
    <property type="molecule type" value="Genomic_DNA"/>
</dbReference>
<keyword evidence="2" id="KW-1133">Transmembrane helix</keyword>
<dbReference type="AlphaFoldDB" id="A0A167WQV4"/>
<comment type="caution">
    <text evidence="3">The sequence shown here is derived from an EMBL/GenBank/DDBJ whole genome shotgun (WGS) entry which is preliminary data.</text>
</comment>
<keyword evidence="2" id="KW-0472">Membrane</keyword>
<feature type="region of interest" description="Disordered" evidence="1">
    <location>
        <begin position="118"/>
        <end position="196"/>
    </location>
</feature>
<sequence>MQPPHSDLEVASVIFDADRTNEAMARLIAPAQAYSNLEVSTDWMTPEPVQADKILCPQSPKKAHAPNAKQTPRRRLCYLSPKIFWIVLCGVLLVAMTVIIGGVVGGIKAGHSDSLHSKAATTTAPVRPSEVDVTVRTANPSTKSPDARQEPGFSGRTVTVRTTENAATPATSATTAQTTRPEKEKQEVSTTYPISKEANPSQTLYRECPFSDNTVYRALKSDSHQFRRVCNASFRQNHDTVVAGRVESLNDCIDMCAAFNLDNKANIRAGRTRVCNSVCWRNSLQDKDFPGMCFGSTLKNVSYMGFPIQEETRCDSAAWMNEHFLD</sequence>
<keyword evidence="2" id="KW-0812">Transmembrane</keyword>
<evidence type="ECO:0000313" key="4">
    <source>
        <dbReference type="Proteomes" id="UP000078544"/>
    </source>
</evidence>
<dbReference type="OrthoDB" id="5424430at2759"/>
<dbReference type="Proteomes" id="UP000078544">
    <property type="component" value="Unassembled WGS sequence"/>
</dbReference>
<evidence type="ECO:0000256" key="2">
    <source>
        <dbReference type="SAM" id="Phobius"/>
    </source>
</evidence>
<evidence type="ECO:0000313" key="3">
    <source>
        <dbReference type="EMBL" id="KZZ89158.1"/>
    </source>
</evidence>
<proteinExistence type="predicted"/>
<reference evidence="3 4" key="1">
    <citation type="journal article" date="2016" name="Genome Biol. Evol.">
        <title>Divergent and convergent evolution of fungal pathogenicity.</title>
        <authorList>
            <person name="Shang Y."/>
            <person name="Xiao G."/>
            <person name="Zheng P."/>
            <person name="Cen K."/>
            <person name="Zhan S."/>
            <person name="Wang C."/>
        </authorList>
    </citation>
    <scope>NUCLEOTIDE SEQUENCE [LARGE SCALE GENOMIC DNA]</scope>
    <source>
        <strain evidence="3 4">RCEF 2490</strain>
    </source>
</reference>
<protein>
    <submittedName>
        <fullName evidence="3">Uncharacterized protein</fullName>
    </submittedName>
</protein>